<keyword evidence="1" id="KW-0472">Membrane</keyword>
<name>A0A8J6TID5_9CHLR</name>
<dbReference type="Pfam" id="PF19528">
    <property type="entry name" value="DUF6056"/>
    <property type="match status" value="1"/>
</dbReference>
<protein>
    <submittedName>
        <fullName evidence="2">Uncharacterized protein</fullName>
    </submittedName>
</protein>
<evidence type="ECO:0000313" key="3">
    <source>
        <dbReference type="Proteomes" id="UP000614469"/>
    </source>
</evidence>
<accession>A0A8J6TID5</accession>
<feature type="transmembrane region" description="Helical" evidence="1">
    <location>
        <begin position="12"/>
        <end position="31"/>
    </location>
</feature>
<evidence type="ECO:0000313" key="2">
    <source>
        <dbReference type="EMBL" id="MBC8335640.1"/>
    </source>
</evidence>
<dbReference type="Proteomes" id="UP000614469">
    <property type="component" value="Unassembled WGS sequence"/>
</dbReference>
<reference evidence="2 3" key="1">
    <citation type="submission" date="2020-08" db="EMBL/GenBank/DDBJ databases">
        <title>Bridging the membrane lipid divide: bacteria of the FCB group superphylum have the potential to synthesize archaeal ether lipids.</title>
        <authorList>
            <person name="Villanueva L."/>
            <person name="Von Meijenfeldt F.A.B."/>
            <person name="Westbye A.B."/>
            <person name="Yadav S."/>
            <person name="Hopmans E.C."/>
            <person name="Dutilh B.E."/>
            <person name="Sinninghe Damste J.S."/>
        </authorList>
    </citation>
    <scope>NUCLEOTIDE SEQUENCE [LARGE SCALE GENOMIC DNA]</scope>
    <source>
        <strain evidence="2">NIOZ-UU36</strain>
    </source>
</reference>
<gene>
    <name evidence="2" type="ORF">H8E29_10265</name>
</gene>
<keyword evidence="1" id="KW-1133">Transmembrane helix</keyword>
<feature type="transmembrane region" description="Helical" evidence="1">
    <location>
        <begin position="168"/>
        <end position="185"/>
    </location>
</feature>
<feature type="transmembrane region" description="Helical" evidence="1">
    <location>
        <begin position="139"/>
        <end position="156"/>
    </location>
</feature>
<evidence type="ECO:0000256" key="1">
    <source>
        <dbReference type="SAM" id="Phobius"/>
    </source>
</evidence>
<proteinExistence type="predicted"/>
<dbReference type="InterPro" id="IPR045691">
    <property type="entry name" value="DUF6056"/>
</dbReference>
<organism evidence="2 3">
    <name type="scientific">Candidatus Desulfolinea nitratireducens</name>
    <dbReference type="NCBI Taxonomy" id="2841698"/>
    <lineage>
        <taxon>Bacteria</taxon>
        <taxon>Bacillati</taxon>
        <taxon>Chloroflexota</taxon>
        <taxon>Anaerolineae</taxon>
        <taxon>Anaerolineales</taxon>
        <taxon>Anaerolineales incertae sedis</taxon>
        <taxon>Candidatus Desulfolinea</taxon>
    </lineage>
</organism>
<feature type="transmembrane region" description="Helical" evidence="1">
    <location>
        <begin position="66"/>
        <end position="84"/>
    </location>
</feature>
<comment type="caution">
    <text evidence="2">The sequence shown here is derived from an EMBL/GenBank/DDBJ whole genome shotgun (WGS) entry which is preliminary data.</text>
</comment>
<dbReference type="EMBL" id="JACNJN010000119">
    <property type="protein sequence ID" value="MBC8335640.1"/>
    <property type="molecule type" value="Genomic_DNA"/>
</dbReference>
<keyword evidence="1" id="KW-0812">Transmembrane</keyword>
<sequence>MEKGPKRDLSLWITGSILLSSLVSISVMALAPGNVLRIGEVPTIFIFIQRILTYPIDFIVDSIKTFPLPSTLTVLVPFLIVFLLNDADRQNYLVVTSKKLLTSFLAAPIILYILLMTNFSPSAYALAYPADRALFEARYLMTLILIFEGALLGFYLSQMKSPFLRSMYTKYFALVILTIFSFYPLRSALQTAATFDFYRQRAASWDLRDAKIRAAQKNGEMIIIVQEFDSLHGIKELDKDPKHWVNRCAARYYEVDSISAYPLDSE</sequence>
<feature type="transmembrane region" description="Helical" evidence="1">
    <location>
        <begin position="104"/>
        <end position="127"/>
    </location>
</feature>
<dbReference type="AlphaFoldDB" id="A0A8J6TID5"/>